<dbReference type="Pfam" id="PF03799">
    <property type="entry name" value="FtsQ_DivIB_C"/>
    <property type="match status" value="1"/>
</dbReference>
<evidence type="ECO:0000259" key="1">
    <source>
        <dbReference type="Pfam" id="PF03799"/>
    </source>
</evidence>
<keyword evidence="3" id="KW-1185">Reference proteome</keyword>
<gene>
    <name evidence="2" type="ORF">ABFB10_03345</name>
</gene>
<dbReference type="GO" id="GO:0051301">
    <property type="term" value="P:cell division"/>
    <property type="evidence" value="ECO:0007669"/>
    <property type="project" value="UniProtKB-KW"/>
</dbReference>
<feature type="domain" description="Cell division protein FtsQ/DivIB C-terminal" evidence="1">
    <location>
        <begin position="181"/>
        <end position="326"/>
    </location>
</feature>
<accession>A0AAW9SI99</accession>
<protein>
    <submittedName>
        <fullName evidence="2">Cell division protein FtsQ/DivIB</fullName>
    </submittedName>
</protein>
<comment type="caution">
    <text evidence="2">The sequence shown here is derived from an EMBL/GenBank/DDBJ whole genome shotgun (WGS) entry which is preliminary data.</text>
</comment>
<organism evidence="2 3">
    <name type="scientific">Ponticoccus litoralis</name>
    <dbReference type="NCBI Taxonomy" id="422297"/>
    <lineage>
        <taxon>Bacteria</taxon>
        <taxon>Pseudomonadati</taxon>
        <taxon>Pseudomonadota</taxon>
        <taxon>Alphaproteobacteria</taxon>
        <taxon>Rhodobacterales</taxon>
        <taxon>Roseobacteraceae</taxon>
        <taxon>Ponticoccus</taxon>
    </lineage>
</organism>
<name>A0AAW9SI99_9RHOB</name>
<dbReference type="EMBL" id="JBDNCH010000002">
    <property type="protein sequence ID" value="MEN9060216.1"/>
    <property type="molecule type" value="Genomic_DNA"/>
</dbReference>
<keyword evidence="2" id="KW-0131">Cell cycle</keyword>
<dbReference type="Proteomes" id="UP001428774">
    <property type="component" value="Unassembled WGS sequence"/>
</dbReference>
<dbReference type="InterPro" id="IPR005548">
    <property type="entry name" value="Cell_div_FtsQ/DivIB_C"/>
</dbReference>
<proteinExistence type="predicted"/>
<evidence type="ECO:0000313" key="2">
    <source>
        <dbReference type="EMBL" id="MEN9060216.1"/>
    </source>
</evidence>
<sequence>MTGAPARPGRRDGAVWSRLLAETGGGMVEVNHDGPQMARLDPRVSRMRYRMERLMLTPLFRFTLRVGLPVALCFGGASLWFSTEANREAFNLMVSDVQAAVQNRPEFQVKLMAVDGASVPVAQCDPGRDPGRFPDQLFRAGPDRDAGPGGGAGRRPLVLDLRIRQSGVLQVDVVERQPVVLWRAADGLFLLDEEGVTVGPAGSRMEHADLPVIAGDILRPEDAALLAARSATLSDADRRRAEALRLSMREVVSEALALYRAAEPLQGRLRGFERMGARRWDAVLDRDQRILLPENGAVRALEHVTALALAPHVKLLSRDLLAVDLRLPHRPTIRLSDDALQELWRVKASKAGGDQ</sequence>
<dbReference type="RefSeq" id="WP_347165396.1">
    <property type="nucleotide sequence ID" value="NZ_JBDNCH010000002.1"/>
</dbReference>
<dbReference type="AlphaFoldDB" id="A0AAW9SI99"/>
<reference evidence="2 3" key="1">
    <citation type="submission" date="2024-05" db="EMBL/GenBank/DDBJ databases">
        <title>Genome sequence of Ponticoccus litoralis KCCM 90028.</title>
        <authorList>
            <person name="Kim J.M."/>
            <person name="Lee J.K."/>
            <person name="Choi B.J."/>
            <person name="Bayburt H."/>
            <person name="Baek J.H."/>
            <person name="Jeon C.O."/>
        </authorList>
    </citation>
    <scope>NUCLEOTIDE SEQUENCE [LARGE SCALE GENOMIC DNA]</scope>
    <source>
        <strain evidence="2 3">KCCM 90028</strain>
    </source>
</reference>
<keyword evidence="2" id="KW-0132">Cell division</keyword>
<evidence type="ECO:0000313" key="3">
    <source>
        <dbReference type="Proteomes" id="UP001428774"/>
    </source>
</evidence>